<dbReference type="Proteomes" id="UP000630718">
    <property type="component" value="Unassembled WGS sequence"/>
</dbReference>
<dbReference type="RefSeq" id="WP_181794033.1">
    <property type="nucleotide sequence ID" value="NZ_BNBI01000017.1"/>
</dbReference>
<organism evidence="1 2">
    <name type="scientific">Streptomyces fumanus</name>
    <dbReference type="NCBI Taxonomy" id="67302"/>
    <lineage>
        <taxon>Bacteria</taxon>
        <taxon>Bacillati</taxon>
        <taxon>Actinomycetota</taxon>
        <taxon>Actinomycetes</taxon>
        <taxon>Kitasatosporales</taxon>
        <taxon>Streptomycetaceae</taxon>
        <taxon>Streptomyces</taxon>
    </lineage>
</organism>
<comment type="caution">
    <text evidence="1">The sequence shown here is derived from an EMBL/GenBank/DDBJ whole genome shotgun (WGS) entry which is preliminary data.</text>
</comment>
<name>A0A919AVE2_9ACTN</name>
<keyword evidence="2" id="KW-1185">Reference proteome</keyword>
<reference evidence="1" key="1">
    <citation type="journal article" date="2014" name="Int. J. Syst. Evol. Microbiol.">
        <title>Complete genome sequence of Corynebacterium casei LMG S-19264T (=DSM 44701T), isolated from a smear-ripened cheese.</title>
        <authorList>
            <consortium name="US DOE Joint Genome Institute (JGI-PGF)"/>
            <person name="Walter F."/>
            <person name="Albersmeier A."/>
            <person name="Kalinowski J."/>
            <person name="Ruckert C."/>
        </authorList>
    </citation>
    <scope>NUCLEOTIDE SEQUENCE</scope>
    <source>
        <strain evidence="1">JCM 4477</strain>
    </source>
</reference>
<evidence type="ECO:0000313" key="2">
    <source>
        <dbReference type="Proteomes" id="UP000630718"/>
    </source>
</evidence>
<sequence length="59" mass="6547">MLTTAERVRALKDEDFRLSLTREFPDHPAGNPAEEVYVSAGQAANTCESYSSCARMCSY</sequence>
<proteinExistence type="predicted"/>
<dbReference type="AlphaFoldDB" id="A0A919AVE2"/>
<accession>A0A919AVE2</accession>
<dbReference type="EMBL" id="BNBI01000017">
    <property type="protein sequence ID" value="GHF27916.1"/>
    <property type="molecule type" value="Genomic_DNA"/>
</dbReference>
<reference evidence="1" key="2">
    <citation type="submission" date="2020-09" db="EMBL/GenBank/DDBJ databases">
        <authorList>
            <person name="Sun Q."/>
            <person name="Ohkuma M."/>
        </authorList>
    </citation>
    <scope>NUCLEOTIDE SEQUENCE</scope>
    <source>
        <strain evidence="1">JCM 4477</strain>
    </source>
</reference>
<protein>
    <submittedName>
        <fullName evidence="1">Uncharacterized protein</fullName>
    </submittedName>
</protein>
<evidence type="ECO:0000313" key="1">
    <source>
        <dbReference type="EMBL" id="GHF27916.1"/>
    </source>
</evidence>
<gene>
    <name evidence="1" type="ORF">GCM10018772_61960</name>
</gene>